<dbReference type="EMBL" id="QXIR01000010">
    <property type="protein sequence ID" value="RIW34710.1"/>
    <property type="molecule type" value="Genomic_DNA"/>
</dbReference>
<reference evidence="1 2" key="1">
    <citation type="submission" date="2018-09" db="EMBL/GenBank/DDBJ databases">
        <title>Bacillus saliacetes sp. nov., isolated from Thai shrimp paste (Ka-pi).</title>
        <authorList>
            <person name="Daroonpunt R."/>
            <person name="Tanasupawat S."/>
            <person name="Yiamsombut S."/>
        </authorList>
    </citation>
    <scope>NUCLEOTIDE SEQUENCE [LARGE SCALE GENOMIC DNA]</scope>
    <source>
        <strain evidence="1 2">SKP7-4</strain>
    </source>
</reference>
<organism evidence="1 2">
    <name type="scientific">Bacillus salacetis</name>
    <dbReference type="NCBI Taxonomy" id="2315464"/>
    <lineage>
        <taxon>Bacteria</taxon>
        <taxon>Bacillati</taxon>
        <taxon>Bacillota</taxon>
        <taxon>Bacilli</taxon>
        <taxon>Bacillales</taxon>
        <taxon>Bacillaceae</taxon>
        <taxon>Bacillus</taxon>
    </lineage>
</organism>
<sequence length="188" mass="22058">MKFILIFGPQAVGKMTVGQSLAKQTGMKLLHNHMTIDLLQPLFDFTPEMWRLTHHFREEIFKSFAKTGQKGLITTFVWAFNMKEDWAFVEKMCSIFNAEGADIYFVELEADLNERLRRNLTPNRLDHKPTKRNVQQSEAHLLGTMETMRLNSFENEIKTENYLRINNTNLSADETARRIIDEFKLLEE</sequence>
<evidence type="ECO:0000313" key="2">
    <source>
        <dbReference type="Proteomes" id="UP000265801"/>
    </source>
</evidence>
<dbReference type="RefSeq" id="WP_119546648.1">
    <property type="nucleotide sequence ID" value="NZ_QXIR01000010.1"/>
</dbReference>
<dbReference type="AlphaFoldDB" id="A0A3A1R004"/>
<gene>
    <name evidence="1" type="ORF">D3H55_09360</name>
</gene>
<dbReference type="InterPro" id="IPR027417">
    <property type="entry name" value="P-loop_NTPase"/>
</dbReference>
<protein>
    <submittedName>
        <fullName evidence="1">Shikimate kinase</fullName>
    </submittedName>
</protein>
<keyword evidence="1" id="KW-0808">Transferase</keyword>
<dbReference type="Proteomes" id="UP000265801">
    <property type="component" value="Unassembled WGS sequence"/>
</dbReference>
<keyword evidence="2" id="KW-1185">Reference proteome</keyword>
<dbReference type="SUPFAM" id="SSF52540">
    <property type="entry name" value="P-loop containing nucleoside triphosphate hydrolases"/>
    <property type="match status" value="1"/>
</dbReference>
<keyword evidence="1" id="KW-0418">Kinase</keyword>
<dbReference type="OrthoDB" id="193997at2"/>
<accession>A0A3A1R004</accession>
<comment type="caution">
    <text evidence="1">The sequence shown here is derived from an EMBL/GenBank/DDBJ whole genome shotgun (WGS) entry which is preliminary data.</text>
</comment>
<dbReference type="Gene3D" id="3.40.50.300">
    <property type="entry name" value="P-loop containing nucleotide triphosphate hydrolases"/>
    <property type="match status" value="1"/>
</dbReference>
<dbReference type="GO" id="GO:0016301">
    <property type="term" value="F:kinase activity"/>
    <property type="evidence" value="ECO:0007669"/>
    <property type="project" value="UniProtKB-KW"/>
</dbReference>
<proteinExistence type="predicted"/>
<name>A0A3A1R004_9BACI</name>
<evidence type="ECO:0000313" key="1">
    <source>
        <dbReference type="EMBL" id="RIW34710.1"/>
    </source>
</evidence>